<organism evidence="2 3">
    <name type="scientific">Trema orientale</name>
    <name type="common">Charcoal tree</name>
    <name type="synonym">Celtis orientalis</name>
    <dbReference type="NCBI Taxonomy" id="63057"/>
    <lineage>
        <taxon>Eukaryota</taxon>
        <taxon>Viridiplantae</taxon>
        <taxon>Streptophyta</taxon>
        <taxon>Embryophyta</taxon>
        <taxon>Tracheophyta</taxon>
        <taxon>Spermatophyta</taxon>
        <taxon>Magnoliopsida</taxon>
        <taxon>eudicotyledons</taxon>
        <taxon>Gunneridae</taxon>
        <taxon>Pentapetalae</taxon>
        <taxon>rosids</taxon>
        <taxon>fabids</taxon>
        <taxon>Rosales</taxon>
        <taxon>Cannabaceae</taxon>
        <taxon>Trema</taxon>
    </lineage>
</organism>
<dbReference type="OrthoDB" id="10377429at2759"/>
<feature type="region of interest" description="Disordered" evidence="1">
    <location>
        <begin position="1"/>
        <end position="24"/>
    </location>
</feature>
<name>A0A2P5FYE5_TREOI</name>
<evidence type="ECO:0000313" key="2">
    <source>
        <dbReference type="EMBL" id="POO02822.1"/>
    </source>
</evidence>
<feature type="non-terminal residue" evidence="2">
    <location>
        <position position="1"/>
    </location>
</feature>
<dbReference type="AlphaFoldDB" id="A0A2P5FYE5"/>
<dbReference type="Proteomes" id="UP000237000">
    <property type="component" value="Unassembled WGS sequence"/>
</dbReference>
<dbReference type="EMBL" id="JXTC01000004">
    <property type="protein sequence ID" value="POO02822.1"/>
    <property type="molecule type" value="Genomic_DNA"/>
</dbReference>
<proteinExistence type="predicted"/>
<reference evidence="3" key="1">
    <citation type="submission" date="2016-06" db="EMBL/GenBank/DDBJ databases">
        <title>Parallel loss of symbiosis genes in relatives of nitrogen-fixing non-legume Parasponia.</title>
        <authorList>
            <person name="Van Velzen R."/>
            <person name="Holmer R."/>
            <person name="Bu F."/>
            <person name="Rutten L."/>
            <person name="Van Zeijl A."/>
            <person name="Liu W."/>
            <person name="Santuari L."/>
            <person name="Cao Q."/>
            <person name="Sharma T."/>
            <person name="Shen D."/>
            <person name="Roswanjaya Y."/>
            <person name="Wardhani T."/>
            <person name="Kalhor M.S."/>
            <person name="Jansen J."/>
            <person name="Van den Hoogen J."/>
            <person name="Gungor B."/>
            <person name="Hartog M."/>
            <person name="Hontelez J."/>
            <person name="Verver J."/>
            <person name="Yang W.-C."/>
            <person name="Schijlen E."/>
            <person name="Repin R."/>
            <person name="Schilthuizen M."/>
            <person name="Schranz E."/>
            <person name="Heidstra R."/>
            <person name="Miyata K."/>
            <person name="Fedorova E."/>
            <person name="Kohlen W."/>
            <person name="Bisseling T."/>
            <person name="Smit S."/>
            <person name="Geurts R."/>
        </authorList>
    </citation>
    <scope>NUCLEOTIDE SEQUENCE [LARGE SCALE GENOMIC DNA]</scope>
    <source>
        <strain evidence="3">cv. RG33-2</strain>
    </source>
</reference>
<comment type="caution">
    <text evidence="2">The sequence shown here is derived from an EMBL/GenBank/DDBJ whole genome shotgun (WGS) entry which is preliminary data.</text>
</comment>
<keyword evidence="3" id="KW-1185">Reference proteome</keyword>
<dbReference type="InParanoid" id="A0A2P5FYE5"/>
<evidence type="ECO:0000256" key="1">
    <source>
        <dbReference type="SAM" id="MobiDB-lite"/>
    </source>
</evidence>
<sequence length="127" mass="14396">RRSKHRRKPLLTHHGRRRRERSGRGRGLFRPRLLLLHLLPLRPLRFAIRFIRRQGKASSGPVFFLALIAIAKTIVIDDEAHDFFPALGYEGVVLVLADHVVDRILHLDLVTSGFGFAAAAAESLESF</sequence>
<protein>
    <submittedName>
        <fullName evidence="2">Uncharacterized protein</fullName>
    </submittedName>
</protein>
<evidence type="ECO:0000313" key="3">
    <source>
        <dbReference type="Proteomes" id="UP000237000"/>
    </source>
</evidence>
<feature type="compositionally biased region" description="Basic residues" evidence="1">
    <location>
        <begin position="1"/>
        <end position="21"/>
    </location>
</feature>
<gene>
    <name evidence="2" type="ORF">TorRG33x02_018080</name>
</gene>
<accession>A0A2P5FYE5</accession>